<evidence type="ECO:0000313" key="2">
    <source>
        <dbReference type="EMBL" id="TFF35900.1"/>
    </source>
</evidence>
<proteinExistence type="predicted"/>
<name>A0A4Y8SBA6_9SPHI</name>
<dbReference type="EMBL" id="SOZE01000018">
    <property type="protein sequence ID" value="TFF35900.1"/>
    <property type="molecule type" value="Genomic_DNA"/>
</dbReference>
<dbReference type="AlphaFoldDB" id="A0A4Y8SBA6"/>
<accession>A0A4Y8SBA6</accession>
<dbReference type="InterPro" id="IPR025359">
    <property type="entry name" value="SduA_C"/>
</dbReference>
<dbReference type="Pfam" id="PF14082">
    <property type="entry name" value="SduA_C"/>
    <property type="match status" value="1"/>
</dbReference>
<gene>
    <name evidence="2" type="ORF">E2R66_16925</name>
</gene>
<evidence type="ECO:0000259" key="1">
    <source>
        <dbReference type="Pfam" id="PF14082"/>
    </source>
</evidence>
<feature type="domain" description="Shedu protein SduA C-terminal" evidence="1">
    <location>
        <begin position="297"/>
        <end position="457"/>
    </location>
</feature>
<evidence type="ECO:0000313" key="3">
    <source>
        <dbReference type="Proteomes" id="UP000297540"/>
    </source>
</evidence>
<comment type="caution">
    <text evidence="2">The sequence shown here is derived from an EMBL/GenBank/DDBJ whole genome shotgun (WGS) entry which is preliminary data.</text>
</comment>
<protein>
    <submittedName>
        <fullName evidence="2">DUF4263 domain-containing protein</fullName>
    </submittedName>
</protein>
<keyword evidence="3" id="KW-1185">Reference proteome</keyword>
<sequence>MYFHLKQKLMALPYPSESLQPEGLLEVEQISDCLYRGYFTPPANAISQYDRNPDQYKRRIAEVDIQLKTITIVPFKVWSLVPMSKRYFKLAEIVFELSGYEERYLEGAWDFEGLLSIAVPEVFTQDINYGFGFKKHYTHIASILEQLDVEKLVITTKQKTNIDAANHIATINRFDLDGFKRTVDTIIRRSQALTVNMKRDALSAALFAALQNSDTTVKTPGKISKEEFVTLVGKTNRFVENGATSTERKEALTVIHKNVNKIFEQQPQEFIKLKNDLELVNLEKLIERFEGMIEKKVSEAQWQTLFQQNPFVINMAFGIPVVSVQGQASVGGRRLSGGGEKIADFLVKNSLSNNTAIVEIKTPATNLIYATAYRSGVHGPSQELSAAVTQVLDQVYFLQKEINSIKVNSKIYNIETYHVLGILIVGLTPKGTDEQKSFEYFRANSKNVQIITFDELLEKLKYLYQFLLPDKPHTTSSVDSVDDDLPF</sequence>
<reference evidence="2 3" key="1">
    <citation type="journal article" date="2017" name="Int. J. Syst. Evol. Microbiol.">
        <title>Mucilaginibacterpsychrotolerans sp. nov., isolated from peatlands.</title>
        <authorList>
            <person name="Deng Y."/>
            <person name="Shen L."/>
            <person name="Xu B."/>
            <person name="Liu Y."/>
            <person name="Gu Z."/>
            <person name="Liu H."/>
            <person name="Zhou Y."/>
        </authorList>
    </citation>
    <scope>NUCLEOTIDE SEQUENCE [LARGE SCALE GENOMIC DNA]</scope>
    <source>
        <strain evidence="2 3">NH7-4</strain>
    </source>
</reference>
<dbReference type="Proteomes" id="UP000297540">
    <property type="component" value="Unassembled WGS sequence"/>
</dbReference>
<organism evidence="2 3">
    <name type="scientific">Mucilaginibacter psychrotolerans</name>
    <dbReference type="NCBI Taxonomy" id="1524096"/>
    <lineage>
        <taxon>Bacteria</taxon>
        <taxon>Pseudomonadati</taxon>
        <taxon>Bacteroidota</taxon>
        <taxon>Sphingobacteriia</taxon>
        <taxon>Sphingobacteriales</taxon>
        <taxon>Sphingobacteriaceae</taxon>
        <taxon>Mucilaginibacter</taxon>
    </lineage>
</organism>